<dbReference type="RefSeq" id="WP_281464299.1">
    <property type="nucleotide sequence ID" value="NZ_CP124535.1"/>
</dbReference>
<protein>
    <submittedName>
        <fullName evidence="2">PAS-domain containing protein</fullName>
    </submittedName>
</protein>
<keyword evidence="1" id="KW-0812">Transmembrane</keyword>
<gene>
    <name evidence="2" type="ORF">QF092_12890</name>
</gene>
<organism evidence="2 3">
    <name type="scientific">Fuscovulum ytuae</name>
    <dbReference type="NCBI Taxonomy" id="3042299"/>
    <lineage>
        <taxon>Bacteria</taxon>
        <taxon>Pseudomonadati</taxon>
        <taxon>Pseudomonadota</taxon>
        <taxon>Alphaproteobacteria</taxon>
        <taxon>Rhodobacterales</taxon>
        <taxon>Paracoccaceae</taxon>
        <taxon>Fuscovulum</taxon>
    </lineage>
</organism>
<keyword evidence="1" id="KW-1133">Transmembrane helix</keyword>
<keyword evidence="1" id="KW-0472">Membrane</keyword>
<dbReference type="InterPro" id="IPR035965">
    <property type="entry name" value="PAS-like_dom_sf"/>
</dbReference>
<name>A0ABY8Q3F5_9RHOB</name>
<dbReference type="Proteomes" id="UP001230978">
    <property type="component" value="Chromosome"/>
</dbReference>
<evidence type="ECO:0000256" key="1">
    <source>
        <dbReference type="SAM" id="Phobius"/>
    </source>
</evidence>
<dbReference type="EMBL" id="CP124535">
    <property type="protein sequence ID" value="WGV15168.1"/>
    <property type="molecule type" value="Genomic_DNA"/>
</dbReference>
<evidence type="ECO:0000313" key="3">
    <source>
        <dbReference type="Proteomes" id="UP001230978"/>
    </source>
</evidence>
<evidence type="ECO:0000313" key="2">
    <source>
        <dbReference type="EMBL" id="WGV15168.1"/>
    </source>
</evidence>
<proteinExistence type="predicted"/>
<feature type="transmembrane region" description="Helical" evidence="1">
    <location>
        <begin position="6"/>
        <end position="25"/>
    </location>
</feature>
<dbReference type="SUPFAM" id="SSF55785">
    <property type="entry name" value="PYP-like sensor domain (PAS domain)"/>
    <property type="match status" value="2"/>
</dbReference>
<reference evidence="2 3" key="1">
    <citation type="submission" date="2023-04" db="EMBL/GenBank/DDBJ databases">
        <title>YMD61, complete Genome.</title>
        <authorList>
            <person name="Zhang J."/>
        </authorList>
    </citation>
    <scope>NUCLEOTIDE SEQUENCE [LARGE SCALE GENOMIC DNA]</scope>
    <source>
        <strain evidence="2 3">YMD61</strain>
    </source>
</reference>
<accession>A0ABY8Q3F5</accession>
<sequence length="385" mass="42143">MAYWGELGSVMFGLGLVILALAIAVRMDGATILRRLSLRRAAARAAEGLPFPVWVNRAEQVKDVPPDWANAAFFRLSAEDRLIILHGSGRLTVGEGSEAAQFERQSVGTIGFALPCDDLARVEVSLRDMLQSMTQTFAQLPLGVAVFDRVGHLNSFNPVLVELTGLSPAFLSRRPSLTAMLDAMRDRSMVPEPANWKNWKAELVDMERAAAKAAFEDVWALPGGQTYRVTGRRHRGGGLALMIEDISPEILRGRRYRASLDLCQAVIDRMDEAIAVFAASGQLVLSNLAYAALWDHDPVAGVGKMDLRQVASQWRAASAPTSLWAELEAFGDLTDDRRAWQGEARLIDGRLIRCRCEPMTEGAMLIGFRAVPTDGPMKTVLVGRG</sequence>
<keyword evidence="3" id="KW-1185">Reference proteome</keyword>